<keyword evidence="2" id="KW-1185">Reference proteome</keyword>
<organism evidence="1 2">
    <name type="scientific">Elysia crispata</name>
    <name type="common">lettuce slug</name>
    <dbReference type="NCBI Taxonomy" id="231223"/>
    <lineage>
        <taxon>Eukaryota</taxon>
        <taxon>Metazoa</taxon>
        <taxon>Spiralia</taxon>
        <taxon>Lophotrochozoa</taxon>
        <taxon>Mollusca</taxon>
        <taxon>Gastropoda</taxon>
        <taxon>Heterobranchia</taxon>
        <taxon>Euthyneura</taxon>
        <taxon>Panpulmonata</taxon>
        <taxon>Sacoglossa</taxon>
        <taxon>Placobranchoidea</taxon>
        <taxon>Plakobranchidae</taxon>
        <taxon>Elysia</taxon>
    </lineage>
</organism>
<dbReference type="EMBL" id="JAWDGP010004338">
    <property type="protein sequence ID" value="KAK3765177.1"/>
    <property type="molecule type" value="Genomic_DNA"/>
</dbReference>
<dbReference type="AlphaFoldDB" id="A0AAE0ZB28"/>
<evidence type="ECO:0000313" key="1">
    <source>
        <dbReference type="EMBL" id="KAK3765177.1"/>
    </source>
</evidence>
<gene>
    <name evidence="1" type="ORF">RRG08_017060</name>
</gene>
<proteinExistence type="predicted"/>
<sequence>MVSRFRVSCSRPESYTDPLWYNVVGSRGDKLFKKLRFDRKLCTAQTLESFHLAFPGNIIFAKKTQPYHDERTLLFIAASS</sequence>
<accession>A0AAE0ZB28</accession>
<evidence type="ECO:0000313" key="2">
    <source>
        <dbReference type="Proteomes" id="UP001283361"/>
    </source>
</evidence>
<reference evidence="1" key="1">
    <citation type="journal article" date="2023" name="G3 (Bethesda)">
        <title>A reference genome for the long-term kleptoplast-retaining sea slug Elysia crispata morphotype clarki.</title>
        <authorList>
            <person name="Eastman K.E."/>
            <person name="Pendleton A.L."/>
            <person name="Shaikh M.A."/>
            <person name="Suttiyut T."/>
            <person name="Ogas R."/>
            <person name="Tomko P."/>
            <person name="Gavelis G."/>
            <person name="Widhalm J.R."/>
            <person name="Wisecaver J.H."/>
        </authorList>
    </citation>
    <scope>NUCLEOTIDE SEQUENCE</scope>
    <source>
        <strain evidence="1">ECLA1</strain>
    </source>
</reference>
<comment type="caution">
    <text evidence="1">The sequence shown here is derived from an EMBL/GenBank/DDBJ whole genome shotgun (WGS) entry which is preliminary data.</text>
</comment>
<protein>
    <submittedName>
        <fullName evidence="1">Uncharacterized protein</fullName>
    </submittedName>
</protein>
<name>A0AAE0ZB28_9GAST</name>
<dbReference type="Proteomes" id="UP001283361">
    <property type="component" value="Unassembled WGS sequence"/>
</dbReference>